<comment type="caution">
    <text evidence="6">The sequence shown here is derived from an EMBL/GenBank/DDBJ whole genome shotgun (WGS) entry which is preliminary data.</text>
</comment>
<evidence type="ECO:0000313" key="6">
    <source>
        <dbReference type="EMBL" id="MFC4672161.1"/>
    </source>
</evidence>
<evidence type="ECO:0000256" key="5">
    <source>
        <dbReference type="RuleBase" id="RU361187"/>
    </source>
</evidence>
<protein>
    <submittedName>
        <fullName evidence="6">Family 43 glycosylhydrolase</fullName>
    </submittedName>
</protein>
<gene>
    <name evidence="6" type="ORF">ACFO6W_00490</name>
</gene>
<dbReference type="Proteomes" id="UP001596023">
    <property type="component" value="Unassembled WGS sequence"/>
</dbReference>
<dbReference type="InterPro" id="IPR050727">
    <property type="entry name" value="GH43_arabinanases"/>
</dbReference>
<accession>A0ABV9KQH0</accession>
<evidence type="ECO:0000256" key="4">
    <source>
        <dbReference type="ARBA" id="ARBA00023295"/>
    </source>
</evidence>
<dbReference type="PANTHER" id="PTHR43301:SF3">
    <property type="entry name" value="ARABINAN ENDO-1,5-ALPHA-L-ARABINOSIDASE A-RELATED"/>
    <property type="match status" value="1"/>
</dbReference>
<keyword evidence="7" id="KW-1185">Reference proteome</keyword>
<dbReference type="RefSeq" id="WP_379993342.1">
    <property type="nucleotide sequence ID" value="NZ_JBHSGN010000004.1"/>
</dbReference>
<dbReference type="Gene3D" id="2.60.40.2340">
    <property type="match status" value="2"/>
</dbReference>
<keyword evidence="4 5" id="KW-0326">Glycosidase</keyword>
<dbReference type="Pfam" id="PF04616">
    <property type="entry name" value="Glyco_hydro_43"/>
    <property type="match status" value="1"/>
</dbReference>
<dbReference type="InterPro" id="IPR006710">
    <property type="entry name" value="Glyco_hydro_43"/>
</dbReference>
<dbReference type="Gene3D" id="2.115.10.20">
    <property type="entry name" value="Glycosyl hydrolase domain, family 43"/>
    <property type="match status" value="1"/>
</dbReference>
<comment type="pathway">
    <text evidence="1">Glycan metabolism; L-arabinan degradation.</text>
</comment>
<evidence type="ECO:0000256" key="3">
    <source>
        <dbReference type="ARBA" id="ARBA00022801"/>
    </source>
</evidence>
<dbReference type="PANTHER" id="PTHR43301">
    <property type="entry name" value="ARABINAN ENDO-1,5-ALPHA-L-ARABINOSIDASE"/>
    <property type="match status" value="1"/>
</dbReference>
<dbReference type="SUPFAM" id="SSF75005">
    <property type="entry name" value="Arabinanase/levansucrase/invertase"/>
    <property type="match status" value="1"/>
</dbReference>
<comment type="similarity">
    <text evidence="2 5">Belongs to the glycosyl hydrolase 43 family.</text>
</comment>
<keyword evidence="3 5" id="KW-0378">Hydrolase</keyword>
<sequence length="547" mass="61368">MKRIFIYQLFLIIIISYLCSCKDSENKISEGKITYFSVWDQKSVNHVLHVDNVNNTISNKEELPAYVNLKELLVEFKVNNGDVILKVNGKVQLSGNNINDFSTECVYDLYLGDTRQKSYTVKITKPDLSNTFKTFTFPEKRMEQYQPVINAETGEISNENVIPSNIDITSLQPEFTTSEKNSIVKVNKVVQKSGTARHDFTKPIVYSIEGEDGTSKEYTVTLKQGNEAFLTNPVIVGSYADPTVIRVGKEFYLYVTSGIVRGYRSTDLINWPRIGGSKSEVFNKRPDFTDDNVNDTGMWAPDINFYDGKYVMYYAISKWGGGATCGIGVGVSDKPEGPFVPSAGNSDGKLFVSAEIGVHNSIDPCFIEENGKRYLFWGSFYGIYMTELTSDGMAVKDLTKKTLIAGKSFEAPYVHKRGRYYYLFVSTGACCEGMTSSYKVMVGRSESLTGPYLNRAGTDMKTFDAWNPSNYQPIVVKGDGTFAGPGHNSRIVTDDNGVDWMLYHAYIDNGSSQRNLMLDRVKWDNDEWPIVGNGTPSYSMNLIPFFE</sequence>
<dbReference type="InterPro" id="IPR023296">
    <property type="entry name" value="Glyco_hydro_beta-prop_sf"/>
</dbReference>
<dbReference type="EMBL" id="JBHSGN010000004">
    <property type="protein sequence ID" value="MFC4672161.1"/>
    <property type="molecule type" value="Genomic_DNA"/>
</dbReference>
<evidence type="ECO:0000256" key="2">
    <source>
        <dbReference type="ARBA" id="ARBA00009865"/>
    </source>
</evidence>
<evidence type="ECO:0000313" key="7">
    <source>
        <dbReference type="Proteomes" id="UP001596023"/>
    </source>
</evidence>
<name>A0ABV9KQH0_9BACT</name>
<reference evidence="7" key="1">
    <citation type="journal article" date="2019" name="Int. J. Syst. Evol. Microbiol.">
        <title>The Global Catalogue of Microorganisms (GCM) 10K type strain sequencing project: providing services to taxonomists for standard genome sequencing and annotation.</title>
        <authorList>
            <consortium name="The Broad Institute Genomics Platform"/>
            <consortium name="The Broad Institute Genome Sequencing Center for Infectious Disease"/>
            <person name="Wu L."/>
            <person name="Ma J."/>
        </authorList>
    </citation>
    <scope>NUCLEOTIDE SEQUENCE [LARGE SCALE GENOMIC DNA]</scope>
    <source>
        <strain evidence="7">CCUG 66188</strain>
    </source>
</reference>
<proteinExistence type="inferred from homology"/>
<organism evidence="6 7">
    <name type="scientific">Dysgonomonas termitidis</name>
    <dbReference type="NCBI Taxonomy" id="1516126"/>
    <lineage>
        <taxon>Bacteria</taxon>
        <taxon>Pseudomonadati</taxon>
        <taxon>Bacteroidota</taxon>
        <taxon>Bacteroidia</taxon>
        <taxon>Bacteroidales</taxon>
        <taxon>Dysgonomonadaceae</taxon>
        <taxon>Dysgonomonas</taxon>
    </lineage>
</organism>
<evidence type="ECO:0000256" key="1">
    <source>
        <dbReference type="ARBA" id="ARBA00004834"/>
    </source>
</evidence>
<dbReference type="CDD" id="cd18616">
    <property type="entry name" value="GH43_ABN-like"/>
    <property type="match status" value="1"/>
</dbReference>